<organism evidence="2 3">
    <name type="scientific">Candidatus Aquicultor primus</name>
    <dbReference type="NCBI Taxonomy" id="1797195"/>
    <lineage>
        <taxon>Bacteria</taxon>
        <taxon>Bacillati</taxon>
        <taxon>Actinomycetota</taxon>
        <taxon>Candidatus Aquicultoria</taxon>
        <taxon>Candidatus Aquicultorales</taxon>
        <taxon>Candidatus Aquicultoraceae</taxon>
        <taxon>Candidatus Aquicultor</taxon>
    </lineage>
</organism>
<proteinExistence type="inferred from homology"/>
<evidence type="ECO:0000313" key="2">
    <source>
        <dbReference type="EMBL" id="OFW32408.1"/>
    </source>
</evidence>
<dbReference type="InterPro" id="IPR006056">
    <property type="entry name" value="RidA"/>
</dbReference>
<comment type="similarity">
    <text evidence="1">Belongs to the RutC family.</text>
</comment>
<gene>
    <name evidence="2" type="ORF">A2074_03535</name>
</gene>
<dbReference type="GO" id="GO:0005829">
    <property type="term" value="C:cytosol"/>
    <property type="evidence" value="ECO:0007669"/>
    <property type="project" value="TreeGrafter"/>
</dbReference>
<dbReference type="PANTHER" id="PTHR11803:SF58">
    <property type="entry name" value="PROTEIN HMF1-RELATED"/>
    <property type="match status" value="1"/>
</dbReference>
<dbReference type="CDD" id="cd00448">
    <property type="entry name" value="YjgF_YER057c_UK114_family"/>
    <property type="match status" value="1"/>
</dbReference>
<dbReference type="Gene3D" id="3.30.1330.40">
    <property type="entry name" value="RutC-like"/>
    <property type="match status" value="1"/>
</dbReference>
<dbReference type="PANTHER" id="PTHR11803">
    <property type="entry name" value="2-IMINOBUTANOATE/2-IMINOPROPANOATE DEAMINASE RIDA"/>
    <property type="match status" value="1"/>
</dbReference>
<reference evidence="2 3" key="1">
    <citation type="journal article" date="2016" name="Nat. Commun.">
        <title>Thousands of microbial genomes shed light on interconnected biogeochemical processes in an aquifer system.</title>
        <authorList>
            <person name="Anantharaman K."/>
            <person name="Brown C.T."/>
            <person name="Hug L.A."/>
            <person name="Sharon I."/>
            <person name="Castelle C.J."/>
            <person name="Probst A.J."/>
            <person name="Thomas B.C."/>
            <person name="Singh A."/>
            <person name="Wilkins M.J."/>
            <person name="Karaoz U."/>
            <person name="Brodie E.L."/>
            <person name="Williams K.H."/>
            <person name="Hubbard S.S."/>
            <person name="Banfield J.F."/>
        </authorList>
    </citation>
    <scope>NUCLEOTIDE SEQUENCE [LARGE SCALE GENOMIC DNA]</scope>
</reference>
<name>A0A1F2UHC3_9ACTN</name>
<dbReference type="AlphaFoldDB" id="A0A1F2UHC3"/>
<dbReference type="Pfam" id="PF01042">
    <property type="entry name" value="Ribonuc_L-PSP"/>
    <property type="match status" value="1"/>
</dbReference>
<accession>A0A1F2UHC3</accession>
<evidence type="ECO:0000313" key="3">
    <source>
        <dbReference type="Proteomes" id="UP000178086"/>
    </source>
</evidence>
<evidence type="ECO:0000256" key="1">
    <source>
        <dbReference type="ARBA" id="ARBA00010552"/>
    </source>
</evidence>
<dbReference type="NCBIfam" id="TIGR00004">
    <property type="entry name" value="Rid family detoxifying hydrolase"/>
    <property type="match status" value="1"/>
</dbReference>
<dbReference type="Proteomes" id="UP000178086">
    <property type="component" value="Unassembled WGS sequence"/>
</dbReference>
<dbReference type="SUPFAM" id="SSF55298">
    <property type="entry name" value="YjgF-like"/>
    <property type="match status" value="1"/>
</dbReference>
<comment type="caution">
    <text evidence="2">The sequence shown here is derived from an EMBL/GenBank/DDBJ whole genome shotgun (WGS) entry which is preliminary data.</text>
</comment>
<dbReference type="GO" id="GO:0019239">
    <property type="term" value="F:deaminase activity"/>
    <property type="evidence" value="ECO:0007669"/>
    <property type="project" value="TreeGrafter"/>
</dbReference>
<dbReference type="InterPro" id="IPR006175">
    <property type="entry name" value="YjgF/YER057c/UK114"/>
</dbReference>
<dbReference type="EMBL" id="MELI01000096">
    <property type="protein sequence ID" value="OFW32408.1"/>
    <property type="molecule type" value="Genomic_DNA"/>
</dbReference>
<dbReference type="InterPro" id="IPR035959">
    <property type="entry name" value="RutC-like_sf"/>
</dbReference>
<evidence type="ECO:0008006" key="4">
    <source>
        <dbReference type="Google" id="ProtNLM"/>
    </source>
</evidence>
<protein>
    <recommendedName>
        <fullName evidence="4">RidA family protein</fullName>
    </recommendedName>
</protein>
<sequence>MNKITIITEGAPLPVGPYSQGIRAENLVFVSGQIPLDPNTGKLVDGDMRVQTQRALKNVESILLAGNSSFDMTLKMTVYLSDIADFSTVNDVFGEVFSQQPPAREAVQVTALPKGARIEISAIGLATTQ</sequence>
<dbReference type="FunFam" id="3.30.1330.40:FF:000001">
    <property type="entry name" value="L-PSP family endoribonuclease"/>
    <property type="match status" value="1"/>
</dbReference>